<name>A0AA38L8S6_TAXCH</name>
<evidence type="ECO:0000313" key="1">
    <source>
        <dbReference type="EMBL" id="KAH9315666.1"/>
    </source>
</evidence>
<protein>
    <submittedName>
        <fullName evidence="1">Uncharacterized protein</fullName>
    </submittedName>
</protein>
<organism evidence="1 2">
    <name type="scientific">Taxus chinensis</name>
    <name type="common">Chinese yew</name>
    <name type="synonym">Taxus wallichiana var. chinensis</name>
    <dbReference type="NCBI Taxonomy" id="29808"/>
    <lineage>
        <taxon>Eukaryota</taxon>
        <taxon>Viridiplantae</taxon>
        <taxon>Streptophyta</taxon>
        <taxon>Embryophyta</taxon>
        <taxon>Tracheophyta</taxon>
        <taxon>Spermatophyta</taxon>
        <taxon>Pinopsida</taxon>
        <taxon>Pinidae</taxon>
        <taxon>Conifers II</taxon>
        <taxon>Cupressales</taxon>
        <taxon>Taxaceae</taxon>
        <taxon>Taxus</taxon>
    </lineage>
</organism>
<evidence type="ECO:0000313" key="2">
    <source>
        <dbReference type="Proteomes" id="UP000824469"/>
    </source>
</evidence>
<dbReference type="Proteomes" id="UP000824469">
    <property type="component" value="Unassembled WGS sequence"/>
</dbReference>
<keyword evidence="2" id="KW-1185">Reference proteome</keyword>
<accession>A0AA38L8S6</accession>
<dbReference type="EMBL" id="JAHRHJ020000005">
    <property type="protein sequence ID" value="KAH9315666.1"/>
    <property type="molecule type" value="Genomic_DNA"/>
</dbReference>
<reference evidence="1 2" key="1">
    <citation type="journal article" date="2021" name="Nat. Plants">
        <title>The Taxus genome provides insights into paclitaxel biosynthesis.</title>
        <authorList>
            <person name="Xiong X."/>
            <person name="Gou J."/>
            <person name="Liao Q."/>
            <person name="Li Y."/>
            <person name="Zhou Q."/>
            <person name="Bi G."/>
            <person name="Li C."/>
            <person name="Du R."/>
            <person name="Wang X."/>
            <person name="Sun T."/>
            <person name="Guo L."/>
            <person name="Liang H."/>
            <person name="Lu P."/>
            <person name="Wu Y."/>
            <person name="Zhang Z."/>
            <person name="Ro D.K."/>
            <person name="Shang Y."/>
            <person name="Huang S."/>
            <person name="Yan J."/>
        </authorList>
    </citation>
    <scope>NUCLEOTIDE SEQUENCE [LARGE SCALE GENOMIC DNA]</scope>
    <source>
        <strain evidence="1">Ta-2019</strain>
    </source>
</reference>
<gene>
    <name evidence="1" type="ORF">KI387_024293</name>
</gene>
<proteinExistence type="predicted"/>
<dbReference type="AlphaFoldDB" id="A0AA38L8S6"/>
<comment type="caution">
    <text evidence="1">The sequence shown here is derived from an EMBL/GenBank/DDBJ whole genome shotgun (WGS) entry which is preliminary data.</text>
</comment>
<sequence>MYNTPGIQLASVFSFLFCLSSVNNKMQMDFELLYAQVIAEAKIHAQMNSADKGRGGISWKNEAFHCRLTRSRSTSNPSPSPSLSPKLRKSWKNCLLFWRMGKTRSGCIDKHPAITRRSKLCFSAPMATTNEQETEEDPNEIEIGISKSGFGWLRKKRRSYISGGLSPARFQYESQSECESDIPYLRLNQNQNTYSASRFLRETKPAIHFLVQDW</sequence>